<dbReference type="SUPFAM" id="SSF55545">
    <property type="entry name" value="beta-N-acetylhexosaminidase-like domain"/>
    <property type="match status" value="1"/>
</dbReference>
<evidence type="ECO:0000256" key="1">
    <source>
        <dbReference type="ARBA" id="ARBA00001231"/>
    </source>
</evidence>
<dbReference type="EC" id="3.2.1.52" evidence="3"/>
<dbReference type="Pfam" id="PF13287">
    <property type="entry name" value="Fn3_assoc"/>
    <property type="match status" value="1"/>
</dbReference>
<dbReference type="InterPro" id="IPR026876">
    <property type="entry name" value="Fn3_assoc_repeat"/>
</dbReference>
<dbReference type="PANTHER" id="PTHR22600:SF57">
    <property type="entry name" value="BETA-N-ACETYLHEXOSAMINIDASE"/>
    <property type="match status" value="1"/>
</dbReference>
<dbReference type="SUPFAM" id="SSF51445">
    <property type="entry name" value="(Trans)glycosidases"/>
    <property type="match status" value="1"/>
</dbReference>
<dbReference type="Proteomes" id="UP000198510">
    <property type="component" value="Unassembled WGS sequence"/>
</dbReference>
<evidence type="ECO:0000256" key="3">
    <source>
        <dbReference type="ARBA" id="ARBA00012663"/>
    </source>
</evidence>
<dbReference type="InterPro" id="IPR029018">
    <property type="entry name" value="Hex-like_dom2"/>
</dbReference>
<dbReference type="PANTHER" id="PTHR22600">
    <property type="entry name" value="BETA-HEXOSAMINIDASE"/>
    <property type="match status" value="1"/>
</dbReference>
<sequence>MPNTCRLKNMGNLLTTMNVPHCLVTLALVVVSTIAVHAQAPSVAIIPQPVSLEKGQGTFPLVSATSIVVPSGQPDVQKIGTYLSDEIQPATGYQLKVTETLSPSAIVLTLNAQPDAALGEEGYRLEATAQQITIAANQPAGLFYGVQSLLQLLPKEIESDTKAEGVEWAIPAVTITDAPRFGWRGIMLDVSRHFYTQEEVKAFIDHIARYKFNRFHWHLTDDQGWRVEIKSLPKLTSVGAWRVPRVGRWGNHAPPAKGEKATDGGFYTQDDIREVVQYAKDRYIEILPEIDVPGHSMAAIAAYPELACTEDPNAMVNPGSKFSTWHGNGKFTMHIDNTLDPSEEDTYTFMDKVMTEVAQLFPFEYIHMGGDECYKGYWEKDASCQALMKQKGMKSAEELQSYFSKRVHDIITSKGKKTIGWDEILEGGLPKGAAVMSWRGMKGGIEAAHLGAPVVMSPSPMAYLDLYQGDPSVEPPTYSMARLKDSYAWDPVPEGVKSSLILGSQGNVWTEQLAAPSQLQYMMYPRAFAIAEIGWTAKNQKSWEGFVPRVEQHMARFDEAGINYARSIYDAIIQVKKNPAGNLVVTLSTEVPGVDLYYTLDNSLPNQYYNPYKEPIVVPKGVDLFRVISYRNGEVAGKMISLTAEELAKRVKK</sequence>
<dbReference type="PRINTS" id="PR00738">
    <property type="entry name" value="GLHYDRLASE20"/>
</dbReference>
<dbReference type="GO" id="GO:0030203">
    <property type="term" value="P:glycosaminoglycan metabolic process"/>
    <property type="evidence" value="ECO:0007669"/>
    <property type="project" value="TreeGrafter"/>
</dbReference>
<dbReference type="Pfam" id="PF02838">
    <property type="entry name" value="Glyco_hydro_20b"/>
    <property type="match status" value="1"/>
</dbReference>
<dbReference type="STRING" id="1075417.SAMN05421823_102767"/>
<proteinExistence type="inferred from homology"/>
<dbReference type="Gene3D" id="3.20.20.80">
    <property type="entry name" value="Glycosidases"/>
    <property type="match status" value="1"/>
</dbReference>
<keyword evidence="5" id="KW-0326">Glycosidase</keyword>
<dbReference type="InterPro" id="IPR015882">
    <property type="entry name" value="HEX_bac_N"/>
</dbReference>
<gene>
    <name evidence="9" type="ORF">SAMN05421823_102767</name>
</gene>
<dbReference type="GO" id="GO:0016020">
    <property type="term" value="C:membrane"/>
    <property type="evidence" value="ECO:0007669"/>
    <property type="project" value="TreeGrafter"/>
</dbReference>
<evidence type="ECO:0000313" key="9">
    <source>
        <dbReference type="EMBL" id="SDK45271.1"/>
    </source>
</evidence>
<dbReference type="InterPro" id="IPR017853">
    <property type="entry name" value="GH"/>
</dbReference>
<keyword evidence="4" id="KW-0378">Hydrolase</keyword>
<comment type="catalytic activity">
    <reaction evidence="1">
        <text>Hydrolysis of terminal non-reducing N-acetyl-D-hexosamine residues in N-acetyl-beta-D-hexosaminides.</text>
        <dbReference type="EC" id="3.2.1.52"/>
    </reaction>
</comment>
<evidence type="ECO:0000259" key="8">
    <source>
        <dbReference type="Pfam" id="PF02838"/>
    </source>
</evidence>
<accession>A0A1G9C0M3</accession>
<dbReference type="GO" id="GO:0004563">
    <property type="term" value="F:beta-N-acetylhexosaminidase activity"/>
    <property type="evidence" value="ECO:0007669"/>
    <property type="project" value="UniProtKB-EC"/>
</dbReference>
<reference evidence="9 10" key="1">
    <citation type="submission" date="2016-10" db="EMBL/GenBank/DDBJ databases">
        <authorList>
            <person name="de Groot N.N."/>
        </authorList>
    </citation>
    <scope>NUCLEOTIDE SEQUENCE [LARGE SCALE GENOMIC DNA]</scope>
    <source>
        <strain evidence="9 10">DSM 25186</strain>
    </source>
</reference>
<comment type="similarity">
    <text evidence="2">Belongs to the glycosyl hydrolase 20 family.</text>
</comment>
<feature type="domain" description="Glycoside hydrolase family 20 catalytic" evidence="7">
    <location>
        <begin position="181"/>
        <end position="537"/>
    </location>
</feature>
<evidence type="ECO:0000256" key="5">
    <source>
        <dbReference type="ARBA" id="ARBA00023295"/>
    </source>
</evidence>
<dbReference type="InterPro" id="IPR015883">
    <property type="entry name" value="Glyco_hydro_20_cat"/>
</dbReference>
<evidence type="ECO:0000259" key="7">
    <source>
        <dbReference type="Pfam" id="PF00728"/>
    </source>
</evidence>
<evidence type="ECO:0000256" key="6">
    <source>
        <dbReference type="PIRSR" id="PIRSR625705-1"/>
    </source>
</evidence>
<dbReference type="InterPro" id="IPR025705">
    <property type="entry name" value="Beta_hexosaminidase_sua/sub"/>
</dbReference>
<evidence type="ECO:0000313" key="10">
    <source>
        <dbReference type="Proteomes" id="UP000198510"/>
    </source>
</evidence>
<dbReference type="CDD" id="cd06563">
    <property type="entry name" value="GH20_chitobiase-like"/>
    <property type="match status" value="1"/>
</dbReference>
<evidence type="ECO:0000256" key="2">
    <source>
        <dbReference type="ARBA" id="ARBA00006285"/>
    </source>
</evidence>
<dbReference type="EMBL" id="FNFO01000002">
    <property type="protein sequence ID" value="SDK45271.1"/>
    <property type="molecule type" value="Genomic_DNA"/>
</dbReference>
<feature type="active site" description="Proton donor" evidence="6">
    <location>
        <position position="372"/>
    </location>
</feature>
<protein>
    <recommendedName>
        <fullName evidence="3">beta-N-acetylhexosaminidase</fullName>
        <ecNumber evidence="3">3.2.1.52</ecNumber>
    </recommendedName>
</protein>
<name>A0A1G9C0M3_9BACT</name>
<dbReference type="GO" id="GO:0005975">
    <property type="term" value="P:carbohydrate metabolic process"/>
    <property type="evidence" value="ECO:0007669"/>
    <property type="project" value="InterPro"/>
</dbReference>
<dbReference type="Pfam" id="PF00728">
    <property type="entry name" value="Glyco_hydro_20"/>
    <property type="match status" value="1"/>
</dbReference>
<dbReference type="Gene3D" id="3.30.379.10">
    <property type="entry name" value="Chitobiase/beta-hexosaminidase domain 2-like"/>
    <property type="match status" value="1"/>
</dbReference>
<dbReference type="AlphaFoldDB" id="A0A1G9C0M3"/>
<evidence type="ECO:0000256" key="4">
    <source>
        <dbReference type="ARBA" id="ARBA00022801"/>
    </source>
</evidence>
<keyword evidence="10" id="KW-1185">Reference proteome</keyword>
<organism evidence="9 10">
    <name type="scientific">Catalinimonas alkaloidigena</name>
    <dbReference type="NCBI Taxonomy" id="1075417"/>
    <lineage>
        <taxon>Bacteria</taxon>
        <taxon>Pseudomonadati</taxon>
        <taxon>Bacteroidota</taxon>
        <taxon>Cytophagia</taxon>
        <taxon>Cytophagales</taxon>
        <taxon>Catalimonadaceae</taxon>
        <taxon>Catalinimonas</taxon>
    </lineage>
</organism>
<feature type="domain" description="Beta-hexosaminidase bacterial type N-terminal" evidence="8">
    <location>
        <begin position="44"/>
        <end position="178"/>
    </location>
</feature>